<dbReference type="EMBL" id="JBHUIM010000002">
    <property type="protein sequence ID" value="MFD2247527.1"/>
    <property type="molecule type" value="Genomic_DNA"/>
</dbReference>
<keyword evidence="3" id="KW-1185">Reference proteome</keyword>
<sequence length="163" mass="19013">MENKRHELQARAIGERNWLFLLYLFMQSLNSLRLFLVLLLLAFSSCDGEDDKEYETKKGFLTAHTWKYERVSINGSANRVNSFPDDRFKFNMDGSYIKTTTDLDGNISKYDGNWELNSDATQLTFIQGTMRFTAPIRELSAKYLKITRNDAPEILIEFDFIPE</sequence>
<gene>
    <name evidence="2" type="ORF">ACFSKP_14765</name>
</gene>
<accession>A0ABW5CYM8</accession>
<comment type="caution">
    <text evidence="2">The sequence shown here is derived from an EMBL/GenBank/DDBJ whole genome shotgun (WGS) entry which is preliminary data.</text>
</comment>
<evidence type="ECO:0008006" key="4">
    <source>
        <dbReference type="Google" id="ProtNLM"/>
    </source>
</evidence>
<dbReference type="RefSeq" id="WP_250430482.1">
    <property type="nucleotide sequence ID" value="NZ_JALPRR010000003.1"/>
</dbReference>
<feature type="transmembrane region" description="Helical" evidence="1">
    <location>
        <begin position="20"/>
        <end position="43"/>
    </location>
</feature>
<reference evidence="3" key="1">
    <citation type="journal article" date="2019" name="Int. J. Syst. Evol. Microbiol.">
        <title>The Global Catalogue of Microorganisms (GCM) 10K type strain sequencing project: providing services to taxonomists for standard genome sequencing and annotation.</title>
        <authorList>
            <consortium name="The Broad Institute Genomics Platform"/>
            <consortium name="The Broad Institute Genome Sequencing Center for Infectious Disease"/>
            <person name="Wu L."/>
            <person name="Ma J."/>
        </authorList>
    </citation>
    <scope>NUCLEOTIDE SEQUENCE [LARGE SCALE GENOMIC DNA]</scope>
    <source>
        <strain evidence="3">CGMCC 4.1782</strain>
    </source>
</reference>
<keyword evidence="1" id="KW-1133">Transmembrane helix</keyword>
<keyword evidence="1" id="KW-0812">Transmembrane</keyword>
<dbReference type="Proteomes" id="UP001597374">
    <property type="component" value="Unassembled WGS sequence"/>
</dbReference>
<proteinExistence type="predicted"/>
<evidence type="ECO:0000313" key="3">
    <source>
        <dbReference type="Proteomes" id="UP001597374"/>
    </source>
</evidence>
<organism evidence="2 3">
    <name type="scientific">Pontibacter ruber</name>
    <dbReference type="NCBI Taxonomy" id="1343895"/>
    <lineage>
        <taxon>Bacteria</taxon>
        <taxon>Pseudomonadati</taxon>
        <taxon>Bacteroidota</taxon>
        <taxon>Cytophagia</taxon>
        <taxon>Cytophagales</taxon>
        <taxon>Hymenobacteraceae</taxon>
        <taxon>Pontibacter</taxon>
    </lineage>
</organism>
<evidence type="ECO:0000313" key="2">
    <source>
        <dbReference type="EMBL" id="MFD2247527.1"/>
    </source>
</evidence>
<evidence type="ECO:0000256" key="1">
    <source>
        <dbReference type="SAM" id="Phobius"/>
    </source>
</evidence>
<protein>
    <recommendedName>
        <fullName evidence="4">Lipocalin-like domain-containing protein</fullName>
    </recommendedName>
</protein>
<keyword evidence="1" id="KW-0472">Membrane</keyword>
<name>A0ABW5CYM8_9BACT</name>